<keyword evidence="3" id="KW-1185">Reference proteome</keyword>
<comment type="caution">
    <text evidence="2">The sequence shown here is derived from an EMBL/GenBank/DDBJ whole genome shotgun (WGS) entry which is preliminary data.</text>
</comment>
<evidence type="ECO:0000256" key="1">
    <source>
        <dbReference type="SAM" id="MobiDB-lite"/>
    </source>
</evidence>
<accession>A0A8H7T768</accession>
<name>A0A8H7T768_9HELO</name>
<gene>
    <name evidence="2" type="ORF">IFR04_013324</name>
</gene>
<evidence type="ECO:0000313" key="3">
    <source>
        <dbReference type="Proteomes" id="UP000664132"/>
    </source>
</evidence>
<feature type="compositionally biased region" description="Basic and acidic residues" evidence="1">
    <location>
        <begin position="81"/>
        <end position="96"/>
    </location>
</feature>
<dbReference type="OrthoDB" id="3545725at2759"/>
<dbReference type="Proteomes" id="UP000664132">
    <property type="component" value="Unassembled WGS sequence"/>
</dbReference>
<feature type="compositionally biased region" description="Pro residues" evidence="1">
    <location>
        <begin position="18"/>
        <end position="27"/>
    </location>
</feature>
<dbReference type="EMBL" id="JAFJYH010000309">
    <property type="protein sequence ID" value="KAG4413541.1"/>
    <property type="molecule type" value="Genomic_DNA"/>
</dbReference>
<sequence length="304" mass="34246">MGQVCPGRRSKLSTSRPPSQPAPPPYSAPKSPVSATLSEEKEGPPELSSHPALRNRGDFFSDPLSPLQKPLPAHLSTSTHQDVHLRTKNESEKSKPNDLPTITAHSTPQWRWTNTQCRHWLTQVLITYGGRPSPIAHRLADSFHGFGPNLYMKEWKEWNAWLGADGQAIFALLVEEHGKEGAVPREVEIEHYVRAGREEEEGRVLETGVRNRYLLKGCAAADRKGEGEAGAGKREERREIENFVRREAVQDAKMQVASEWGKGRLKKLTEEREKLRAERERPVESERGSKSSGLYKRAKDARIL</sequence>
<feature type="region of interest" description="Disordered" evidence="1">
    <location>
        <begin position="272"/>
        <end position="304"/>
    </location>
</feature>
<reference evidence="2" key="1">
    <citation type="submission" date="2021-02" db="EMBL/GenBank/DDBJ databases">
        <title>Genome sequence Cadophora malorum strain M34.</title>
        <authorList>
            <person name="Stefanovic E."/>
            <person name="Vu D."/>
            <person name="Scully C."/>
            <person name="Dijksterhuis J."/>
            <person name="Roader J."/>
            <person name="Houbraken J."/>
        </authorList>
    </citation>
    <scope>NUCLEOTIDE SEQUENCE</scope>
    <source>
        <strain evidence="2">M34</strain>
    </source>
</reference>
<proteinExistence type="predicted"/>
<feature type="region of interest" description="Disordered" evidence="1">
    <location>
        <begin position="1"/>
        <end position="104"/>
    </location>
</feature>
<feature type="compositionally biased region" description="Basic and acidic residues" evidence="1">
    <location>
        <begin position="272"/>
        <end position="289"/>
    </location>
</feature>
<organism evidence="2 3">
    <name type="scientific">Cadophora malorum</name>
    <dbReference type="NCBI Taxonomy" id="108018"/>
    <lineage>
        <taxon>Eukaryota</taxon>
        <taxon>Fungi</taxon>
        <taxon>Dikarya</taxon>
        <taxon>Ascomycota</taxon>
        <taxon>Pezizomycotina</taxon>
        <taxon>Leotiomycetes</taxon>
        <taxon>Helotiales</taxon>
        <taxon>Ploettnerulaceae</taxon>
        <taxon>Cadophora</taxon>
    </lineage>
</organism>
<protein>
    <submittedName>
        <fullName evidence="2">Uncharacterized protein</fullName>
    </submittedName>
</protein>
<dbReference type="AlphaFoldDB" id="A0A8H7T768"/>
<evidence type="ECO:0000313" key="2">
    <source>
        <dbReference type="EMBL" id="KAG4413541.1"/>
    </source>
</evidence>